<proteinExistence type="inferred from homology"/>
<keyword evidence="5" id="KW-0964">Secreted</keyword>
<dbReference type="EMBL" id="BMLG01000012">
    <property type="protein sequence ID" value="GGM35396.1"/>
    <property type="molecule type" value="Genomic_DNA"/>
</dbReference>
<evidence type="ECO:0000256" key="1">
    <source>
        <dbReference type="ARBA" id="ARBA00009764"/>
    </source>
</evidence>
<dbReference type="Pfam" id="PF02465">
    <property type="entry name" value="FliD_N"/>
    <property type="match status" value="1"/>
</dbReference>
<dbReference type="InterPro" id="IPR040026">
    <property type="entry name" value="FliD"/>
</dbReference>
<dbReference type="RefSeq" id="WP_117155726.1">
    <property type="nucleotide sequence ID" value="NZ_BMLG01000012.1"/>
</dbReference>
<feature type="domain" description="Flagellar hook-associated protein 2 C-terminal" evidence="7">
    <location>
        <begin position="254"/>
        <end position="512"/>
    </location>
</feature>
<dbReference type="GO" id="GO:0007155">
    <property type="term" value="P:cell adhesion"/>
    <property type="evidence" value="ECO:0007669"/>
    <property type="project" value="InterPro"/>
</dbReference>
<dbReference type="NCBIfam" id="NF005833">
    <property type="entry name" value="PRK07737.1"/>
    <property type="match status" value="1"/>
</dbReference>
<reference evidence="8" key="1">
    <citation type="journal article" date="2014" name="Int. J. Syst. Evol. Microbiol.">
        <title>Complete genome sequence of Corynebacterium casei LMG S-19264T (=DSM 44701T), isolated from a smear-ripened cheese.</title>
        <authorList>
            <consortium name="US DOE Joint Genome Institute (JGI-PGF)"/>
            <person name="Walter F."/>
            <person name="Albersmeier A."/>
            <person name="Kalinowski J."/>
            <person name="Ruckert C."/>
        </authorList>
    </citation>
    <scope>NUCLEOTIDE SEQUENCE</scope>
    <source>
        <strain evidence="8">CGMCC 1.6333</strain>
    </source>
</reference>
<dbReference type="InterPro" id="IPR003481">
    <property type="entry name" value="FliD_N"/>
</dbReference>
<comment type="similarity">
    <text evidence="1 5">Belongs to the FliD family.</text>
</comment>
<dbReference type="InterPro" id="IPR010809">
    <property type="entry name" value="FliD_C"/>
</dbReference>
<protein>
    <recommendedName>
        <fullName evidence="5">Flagellar hook-associated protein 2</fullName>
        <shortName evidence="5">HAP2</shortName>
    </recommendedName>
    <alternativeName>
        <fullName evidence="5">Flagellar cap protein</fullName>
    </alternativeName>
</protein>
<dbReference type="AlphaFoldDB" id="A0A917WV72"/>
<dbReference type="PANTHER" id="PTHR30288">
    <property type="entry name" value="FLAGELLAR CAP/ASSEMBLY PROTEIN FLID"/>
    <property type="match status" value="1"/>
</dbReference>
<evidence type="ECO:0000313" key="8">
    <source>
        <dbReference type="EMBL" id="GGM35396.1"/>
    </source>
</evidence>
<keyword evidence="4 5" id="KW-0975">Bacterial flagellum</keyword>
<keyword evidence="3" id="KW-0175">Coiled coil</keyword>
<comment type="subunit">
    <text evidence="2 5">Homopentamer.</text>
</comment>
<sequence>MAYSVDTSSRITGLASGIDTDSMVKELMAAERMPLDKMEQDVSWTEWKRDSYRDMNKLFYDLDQQTLDMKLQKTYQSKTTASTNESAVTATATANATNSSYQIGVEDLATTAINVSKNGISGDANFDQYGKLSDQVFSGDNITADGSFDISYYNEDGTKITKNITYKADDSLNNVLKKIGSATDNEIRATYDTQSDKVIIERTKTGDFNTTDEFLGAEIGFNGSGASDFLVNTLQLKNGEQQTDGTWKKVESGGTDARFTYNGREFTSKDNSYTLNDVTFNFTSKTNGIPATITIDNDVDAAFDKVMKFVESYNTAIETVNEALQEDRYRDFKPLTEAQREGMSENEIEKWEEKSRSGLLKGDSILSSGLSSMRSNWYSTVDNASNFNSITDIGITTSSDYMDKGKLEVDEDELKAALRTDPDSVHKLFSNDVQGAGRGIINRLEDSIANTIDRVEERAGKPSSTLQQYTLGRRLDDMEDRISAFEDRLRQTEDRYWSQFATMEKMIQQMNSQSSYLMQQFSM</sequence>
<evidence type="ECO:0000259" key="7">
    <source>
        <dbReference type="Pfam" id="PF07195"/>
    </source>
</evidence>
<evidence type="ECO:0000256" key="5">
    <source>
        <dbReference type="RuleBase" id="RU362066"/>
    </source>
</evidence>
<dbReference type="Pfam" id="PF07195">
    <property type="entry name" value="FliD_C"/>
    <property type="match status" value="1"/>
</dbReference>
<evidence type="ECO:0000256" key="3">
    <source>
        <dbReference type="ARBA" id="ARBA00023054"/>
    </source>
</evidence>
<name>A0A917WV72_9BACI</name>
<keyword evidence="9" id="KW-1185">Reference proteome</keyword>
<keyword evidence="8" id="KW-0969">Cilium</keyword>
<dbReference type="GO" id="GO:0009421">
    <property type="term" value="C:bacterial-type flagellum filament cap"/>
    <property type="evidence" value="ECO:0007669"/>
    <property type="project" value="InterPro"/>
</dbReference>
<dbReference type="OrthoDB" id="9776025at2"/>
<dbReference type="PANTHER" id="PTHR30288:SF0">
    <property type="entry name" value="FLAGELLAR HOOK-ASSOCIATED PROTEIN 2"/>
    <property type="match status" value="1"/>
</dbReference>
<dbReference type="GO" id="GO:0071973">
    <property type="term" value="P:bacterial-type flagellum-dependent cell motility"/>
    <property type="evidence" value="ECO:0007669"/>
    <property type="project" value="TreeGrafter"/>
</dbReference>
<reference evidence="8" key="2">
    <citation type="submission" date="2020-09" db="EMBL/GenBank/DDBJ databases">
        <authorList>
            <person name="Sun Q."/>
            <person name="Zhou Y."/>
        </authorList>
    </citation>
    <scope>NUCLEOTIDE SEQUENCE</scope>
    <source>
        <strain evidence="8">CGMCC 1.6333</strain>
    </source>
</reference>
<dbReference type="Proteomes" id="UP000618460">
    <property type="component" value="Unassembled WGS sequence"/>
</dbReference>
<keyword evidence="8" id="KW-0966">Cell projection</keyword>
<dbReference type="GO" id="GO:0005576">
    <property type="term" value="C:extracellular region"/>
    <property type="evidence" value="ECO:0007669"/>
    <property type="project" value="UniProtKB-SubCell"/>
</dbReference>
<evidence type="ECO:0000259" key="6">
    <source>
        <dbReference type="Pfam" id="PF02465"/>
    </source>
</evidence>
<keyword evidence="8" id="KW-0282">Flagellum</keyword>
<dbReference type="GO" id="GO:0009424">
    <property type="term" value="C:bacterial-type flagellum hook"/>
    <property type="evidence" value="ECO:0007669"/>
    <property type="project" value="UniProtKB-UniRule"/>
</dbReference>
<evidence type="ECO:0000313" key="9">
    <source>
        <dbReference type="Proteomes" id="UP000618460"/>
    </source>
</evidence>
<comment type="caution">
    <text evidence="8">The sequence shown here is derived from an EMBL/GenBank/DDBJ whole genome shotgun (WGS) entry which is preliminary data.</text>
</comment>
<evidence type="ECO:0000256" key="2">
    <source>
        <dbReference type="ARBA" id="ARBA00011255"/>
    </source>
</evidence>
<evidence type="ECO:0000256" key="4">
    <source>
        <dbReference type="ARBA" id="ARBA00023143"/>
    </source>
</evidence>
<accession>A0A917WV72</accession>
<organism evidence="8 9">
    <name type="scientific">Paraliobacillus quinghaiensis</name>
    <dbReference type="NCBI Taxonomy" id="470815"/>
    <lineage>
        <taxon>Bacteria</taxon>
        <taxon>Bacillati</taxon>
        <taxon>Bacillota</taxon>
        <taxon>Bacilli</taxon>
        <taxon>Bacillales</taxon>
        <taxon>Bacillaceae</taxon>
        <taxon>Paraliobacillus</taxon>
    </lineage>
</organism>
<comment type="subcellular location">
    <subcellularLocation>
        <location evidence="5">Secreted</location>
    </subcellularLocation>
    <subcellularLocation>
        <location evidence="5">Bacterial flagellum</location>
    </subcellularLocation>
</comment>
<comment type="function">
    <text evidence="5">Required for morphogenesis and for the elongation of the flagellar filament by facilitating polymerization of the flagellin monomers at the tip of growing filament. Forms a capping structure, which prevents flagellin subunits (transported through the central channel of the flagellum) from leaking out without polymerization at the distal end.</text>
</comment>
<feature type="domain" description="Flagellar hook-associated protein 2 N-terminal" evidence="6">
    <location>
        <begin position="16"/>
        <end position="111"/>
    </location>
</feature>
<gene>
    <name evidence="8" type="primary">fliD</name>
    <name evidence="8" type="ORF">GCM10011351_21820</name>
</gene>